<proteinExistence type="predicted"/>
<dbReference type="AlphaFoldDB" id="A0A820SBC0"/>
<feature type="non-terminal residue" evidence="1">
    <location>
        <position position="1"/>
    </location>
</feature>
<protein>
    <submittedName>
        <fullName evidence="1">Uncharacterized protein</fullName>
    </submittedName>
</protein>
<reference evidence="1" key="1">
    <citation type="submission" date="2021-02" db="EMBL/GenBank/DDBJ databases">
        <authorList>
            <person name="Nowell W R."/>
        </authorList>
    </citation>
    <scope>NUCLEOTIDE SEQUENCE</scope>
</reference>
<accession>A0A820SBC0</accession>
<name>A0A820SBC0_9BILA</name>
<sequence length="42" mass="5016">KQSFWNDNNANRTSIEDLPQLEYDEHHITLIADRGKSRNYII</sequence>
<organism evidence="1 2">
    <name type="scientific">Adineta steineri</name>
    <dbReference type="NCBI Taxonomy" id="433720"/>
    <lineage>
        <taxon>Eukaryota</taxon>
        <taxon>Metazoa</taxon>
        <taxon>Spiralia</taxon>
        <taxon>Gnathifera</taxon>
        <taxon>Rotifera</taxon>
        <taxon>Eurotatoria</taxon>
        <taxon>Bdelloidea</taxon>
        <taxon>Adinetida</taxon>
        <taxon>Adinetidae</taxon>
        <taxon>Adineta</taxon>
    </lineage>
</organism>
<comment type="caution">
    <text evidence="1">The sequence shown here is derived from an EMBL/GenBank/DDBJ whole genome shotgun (WGS) entry which is preliminary data.</text>
</comment>
<gene>
    <name evidence="1" type="ORF">KXQ929_LOCUS54095</name>
</gene>
<dbReference type="Proteomes" id="UP000663868">
    <property type="component" value="Unassembled WGS sequence"/>
</dbReference>
<evidence type="ECO:0000313" key="2">
    <source>
        <dbReference type="Proteomes" id="UP000663868"/>
    </source>
</evidence>
<dbReference type="EMBL" id="CAJOBB010031822">
    <property type="protein sequence ID" value="CAF4453535.1"/>
    <property type="molecule type" value="Genomic_DNA"/>
</dbReference>
<evidence type="ECO:0000313" key="1">
    <source>
        <dbReference type="EMBL" id="CAF4453535.1"/>
    </source>
</evidence>